<feature type="repeat" description="ANK" evidence="7">
    <location>
        <begin position="309"/>
        <end position="329"/>
    </location>
</feature>
<feature type="repeat" description="ANK" evidence="7">
    <location>
        <begin position="34"/>
        <end position="66"/>
    </location>
</feature>
<proteinExistence type="predicted"/>
<evidence type="ECO:0000256" key="5">
    <source>
        <dbReference type="ARBA" id="ARBA00023043"/>
    </source>
</evidence>
<dbReference type="Pfam" id="PF12796">
    <property type="entry name" value="Ank_2"/>
    <property type="match status" value="4"/>
</dbReference>
<evidence type="ECO:0000256" key="6">
    <source>
        <dbReference type="ARBA" id="ARBA00023136"/>
    </source>
</evidence>
<evidence type="ECO:0000256" key="8">
    <source>
        <dbReference type="SAM" id="Phobius"/>
    </source>
</evidence>
<feature type="transmembrane region" description="Helical" evidence="8">
    <location>
        <begin position="543"/>
        <end position="571"/>
    </location>
</feature>
<keyword evidence="2 8" id="KW-0812">Transmembrane</keyword>
<evidence type="ECO:0000256" key="1">
    <source>
        <dbReference type="ARBA" id="ARBA00004141"/>
    </source>
</evidence>
<dbReference type="Gene3D" id="1.25.40.20">
    <property type="entry name" value="Ankyrin repeat-containing domain"/>
    <property type="match status" value="3"/>
</dbReference>
<dbReference type="PANTHER" id="PTHR24186:SF46">
    <property type="entry name" value="PROTEIN ACCELERATED CELL DEATH 6-LIKE"/>
    <property type="match status" value="1"/>
</dbReference>
<sequence length="604" mass="66907">MDQQFLMAARTGNLNLIKQLVDAETNILNATTPQGNTALHMAARFGHKDLVEQIINWHPNLIHKTNLNGETPFHVAAKAGRFDVILLFKATVEDIARVRDKHGDTPLHCAVRNNHKLVIWLLVDGDQEALRLVNNAGESPLVVAIDLGLTNVAHSIIFGNPSTLDHRGNNGQTPLHRAVLSRDLAAIVDRILVLKPELITMQDGKGRNPLHYAVSLGDYEMVKKLLECNSSAAYQVDNNRQIPLHFAAKNGQVSLLKLLLNPCPDTVEMINNEQWNILHLSAKNGYMNVVLYVLDLPEAEDLVNGSDIAGNTPLHLAAMNFHSNVVYFLSRNSKVNIRVMNQNSQTALDVVYSIEDGGMELQKVQKLRNQNLCYLDSEDYCNNSCVFQLQHLTLKALKSSYTKRAGDLLQDGGFVDTDVEKTNKIGQKSREMATTMLLMATLIATFTFTAAFTIPGGFKNNGPDEGMSTLLGKSAFKAFVVTDSIAFTSSMTAAVLVFWSSSYQVTESFMDTLPFAIAFTWIALVAMALAFVTGLFVVLSKTLWLAILVCFIGCASPAILYLFGPLFLLVFDRLSSSPTSLARRRNILEDNPFLFIFRLTKMIY</sequence>
<name>A0A7J8QZ96_GOSDV</name>
<feature type="transmembrane region" description="Helical" evidence="8">
    <location>
        <begin position="437"/>
        <end position="458"/>
    </location>
</feature>
<dbReference type="SMART" id="SM00248">
    <property type="entry name" value="ANK"/>
    <property type="match status" value="8"/>
</dbReference>
<evidence type="ECO:0000313" key="11">
    <source>
        <dbReference type="Proteomes" id="UP000593561"/>
    </source>
</evidence>
<gene>
    <name evidence="10" type="ORF">Godav_019052</name>
</gene>
<dbReference type="PANTHER" id="PTHR24186">
    <property type="entry name" value="PROTEIN PHOSPHATASE 1 REGULATORY SUBUNIT"/>
    <property type="match status" value="1"/>
</dbReference>
<dbReference type="PROSITE" id="PS50088">
    <property type="entry name" value="ANK_REPEAT"/>
    <property type="match status" value="4"/>
</dbReference>
<keyword evidence="6 8" id="KW-0472">Membrane</keyword>
<feature type="transmembrane region" description="Helical" evidence="8">
    <location>
        <begin position="478"/>
        <end position="500"/>
    </location>
</feature>
<dbReference type="InterPro" id="IPR036770">
    <property type="entry name" value="Ankyrin_rpt-contain_sf"/>
</dbReference>
<evidence type="ECO:0000256" key="3">
    <source>
        <dbReference type="ARBA" id="ARBA00022737"/>
    </source>
</evidence>
<feature type="transmembrane region" description="Helical" evidence="8">
    <location>
        <begin position="512"/>
        <end position="537"/>
    </location>
</feature>
<feature type="repeat" description="ANK" evidence="7">
    <location>
        <begin position="239"/>
        <end position="261"/>
    </location>
</feature>
<protein>
    <recommendedName>
        <fullName evidence="9">PGG domain-containing protein</fullName>
    </recommendedName>
</protein>
<dbReference type="GO" id="GO:0005886">
    <property type="term" value="C:plasma membrane"/>
    <property type="evidence" value="ECO:0007669"/>
    <property type="project" value="TreeGrafter"/>
</dbReference>
<evidence type="ECO:0000259" key="9">
    <source>
        <dbReference type="Pfam" id="PF13962"/>
    </source>
</evidence>
<accession>A0A7J8QZ96</accession>
<keyword evidence="11" id="KW-1185">Reference proteome</keyword>
<keyword evidence="5 7" id="KW-0040">ANK repeat</keyword>
<evidence type="ECO:0000313" key="10">
    <source>
        <dbReference type="EMBL" id="MBA0606610.1"/>
    </source>
</evidence>
<organism evidence="10 11">
    <name type="scientific">Gossypium davidsonii</name>
    <name type="common">Davidson's cotton</name>
    <name type="synonym">Gossypium klotzschianum subsp. davidsonii</name>
    <dbReference type="NCBI Taxonomy" id="34287"/>
    <lineage>
        <taxon>Eukaryota</taxon>
        <taxon>Viridiplantae</taxon>
        <taxon>Streptophyta</taxon>
        <taxon>Embryophyta</taxon>
        <taxon>Tracheophyta</taxon>
        <taxon>Spermatophyta</taxon>
        <taxon>Magnoliopsida</taxon>
        <taxon>eudicotyledons</taxon>
        <taxon>Gunneridae</taxon>
        <taxon>Pentapetalae</taxon>
        <taxon>rosids</taxon>
        <taxon>malvids</taxon>
        <taxon>Malvales</taxon>
        <taxon>Malvaceae</taxon>
        <taxon>Malvoideae</taxon>
        <taxon>Gossypium</taxon>
    </lineage>
</organism>
<dbReference type="Pfam" id="PF13962">
    <property type="entry name" value="PGG"/>
    <property type="match status" value="1"/>
</dbReference>
<dbReference type="Proteomes" id="UP000593561">
    <property type="component" value="Unassembled WGS sequence"/>
</dbReference>
<keyword evidence="3" id="KW-0677">Repeat</keyword>
<dbReference type="SUPFAM" id="SSF48403">
    <property type="entry name" value="Ankyrin repeat"/>
    <property type="match status" value="1"/>
</dbReference>
<evidence type="ECO:0000256" key="4">
    <source>
        <dbReference type="ARBA" id="ARBA00022989"/>
    </source>
</evidence>
<evidence type="ECO:0000256" key="2">
    <source>
        <dbReference type="ARBA" id="ARBA00022692"/>
    </source>
</evidence>
<reference evidence="10 11" key="1">
    <citation type="journal article" date="2019" name="Genome Biol. Evol.">
        <title>Insights into the evolution of the New World diploid cottons (Gossypium, subgenus Houzingenia) based on genome sequencing.</title>
        <authorList>
            <person name="Grover C.E."/>
            <person name="Arick M.A. 2nd"/>
            <person name="Thrash A."/>
            <person name="Conover J.L."/>
            <person name="Sanders W.S."/>
            <person name="Peterson D.G."/>
            <person name="Frelichowski J.E."/>
            <person name="Scheffler J.A."/>
            <person name="Scheffler B.E."/>
            <person name="Wendel J.F."/>
        </authorList>
    </citation>
    <scope>NUCLEOTIDE SEQUENCE [LARGE SCALE GENOMIC DNA]</scope>
    <source>
        <strain evidence="10">27</strain>
        <tissue evidence="10">Leaf</tissue>
    </source>
</reference>
<dbReference type="AlphaFoldDB" id="A0A7J8QZ96"/>
<comment type="caution">
    <text evidence="10">The sequence shown here is derived from an EMBL/GenBank/DDBJ whole genome shotgun (WGS) entry which is preliminary data.</text>
</comment>
<evidence type="ECO:0000256" key="7">
    <source>
        <dbReference type="PROSITE-ProRule" id="PRU00023"/>
    </source>
</evidence>
<dbReference type="PROSITE" id="PS50297">
    <property type="entry name" value="ANK_REP_REGION"/>
    <property type="match status" value="4"/>
</dbReference>
<keyword evidence="4 8" id="KW-1133">Transmembrane helix</keyword>
<feature type="repeat" description="ANK" evidence="7">
    <location>
        <begin position="205"/>
        <end position="237"/>
    </location>
</feature>
<dbReference type="Pfam" id="PF00023">
    <property type="entry name" value="Ank"/>
    <property type="match status" value="1"/>
</dbReference>
<dbReference type="InterPro" id="IPR002110">
    <property type="entry name" value="Ankyrin_rpt"/>
</dbReference>
<dbReference type="EMBL" id="JABFAC010000002">
    <property type="protein sequence ID" value="MBA0606610.1"/>
    <property type="molecule type" value="Genomic_DNA"/>
</dbReference>
<feature type="domain" description="PGG" evidence="9">
    <location>
        <begin position="429"/>
        <end position="538"/>
    </location>
</feature>
<comment type="subcellular location">
    <subcellularLocation>
        <location evidence="1">Membrane</location>
        <topology evidence="1">Multi-pass membrane protein</topology>
    </subcellularLocation>
</comment>
<dbReference type="InterPro" id="IPR026961">
    <property type="entry name" value="PGG_dom"/>
</dbReference>